<evidence type="ECO:0000256" key="1">
    <source>
        <dbReference type="SAM" id="MobiDB-lite"/>
    </source>
</evidence>
<reference evidence="2" key="1">
    <citation type="submission" date="2014-09" db="EMBL/GenBank/DDBJ databases">
        <authorList>
            <person name="Magalhaes I.L.F."/>
            <person name="Oliveira U."/>
            <person name="Santos F.R."/>
            <person name="Vidigal T.H.D.A."/>
            <person name="Brescovit A.D."/>
            <person name="Santos A.J."/>
        </authorList>
    </citation>
    <scope>NUCLEOTIDE SEQUENCE</scope>
    <source>
        <tissue evidence="2">Shoot tissue taken approximately 20 cm above the soil surface</tissue>
    </source>
</reference>
<dbReference type="EMBL" id="GBRH01167413">
    <property type="protein sequence ID" value="JAE30483.1"/>
    <property type="molecule type" value="Transcribed_RNA"/>
</dbReference>
<protein>
    <submittedName>
        <fullName evidence="2">Uncharacterized protein</fullName>
    </submittedName>
</protein>
<feature type="region of interest" description="Disordered" evidence="1">
    <location>
        <begin position="1"/>
        <end position="109"/>
    </location>
</feature>
<sequence length="128" mass="13994">MEDPVSITISALNRPPPFPCCHRRRGHPSTAYSHVHPLHARLTRTPPRQGEDASGPSRERTPAGRVGRGRRRRAARGLPPWITHPVRDLPATAPGPPRSDGSPAWIGPRAAVMRTSTPASHVRVRHSS</sequence>
<reference evidence="2" key="2">
    <citation type="journal article" date="2015" name="Data Brief">
        <title>Shoot transcriptome of the giant reed, Arundo donax.</title>
        <authorList>
            <person name="Barrero R.A."/>
            <person name="Guerrero F.D."/>
            <person name="Moolhuijzen P."/>
            <person name="Goolsby J.A."/>
            <person name="Tidwell J."/>
            <person name="Bellgard S.E."/>
            <person name="Bellgard M.I."/>
        </authorList>
    </citation>
    <scope>NUCLEOTIDE SEQUENCE</scope>
    <source>
        <tissue evidence="2">Shoot tissue taken approximately 20 cm above the soil surface</tissue>
    </source>
</reference>
<name>A0A0A9HC55_ARUDO</name>
<organism evidence="2">
    <name type="scientific">Arundo donax</name>
    <name type="common">Giant reed</name>
    <name type="synonym">Donax arundinaceus</name>
    <dbReference type="NCBI Taxonomy" id="35708"/>
    <lineage>
        <taxon>Eukaryota</taxon>
        <taxon>Viridiplantae</taxon>
        <taxon>Streptophyta</taxon>
        <taxon>Embryophyta</taxon>
        <taxon>Tracheophyta</taxon>
        <taxon>Spermatophyta</taxon>
        <taxon>Magnoliopsida</taxon>
        <taxon>Liliopsida</taxon>
        <taxon>Poales</taxon>
        <taxon>Poaceae</taxon>
        <taxon>PACMAD clade</taxon>
        <taxon>Arundinoideae</taxon>
        <taxon>Arundineae</taxon>
        <taxon>Arundo</taxon>
    </lineage>
</organism>
<evidence type="ECO:0000313" key="2">
    <source>
        <dbReference type="EMBL" id="JAE30483.1"/>
    </source>
</evidence>
<accession>A0A0A9HC55</accession>
<dbReference type="AlphaFoldDB" id="A0A0A9HC55"/>
<proteinExistence type="predicted"/>